<feature type="compositionally biased region" description="Polar residues" evidence="1">
    <location>
        <begin position="44"/>
        <end position="56"/>
    </location>
</feature>
<keyword evidence="3" id="KW-1185">Reference proteome</keyword>
<gene>
    <name evidence="2" type="ORF">CEXT_631411</name>
</gene>
<organism evidence="2 3">
    <name type="scientific">Caerostris extrusa</name>
    <name type="common">Bark spider</name>
    <name type="synonym">Caerostris bankana</name>
    <dbReference type="NCBI Taxonomy" id="172846"/>
    <lineage>
        <taxon>Eukaryota</taxon>
        <taxon>Metazoa</taxon>
        <taxon>Ecdysozoa</taxon>
        <taxon>Arthropoda</taxon>
        <taxon>Chelicerata</taxon>
        <taxon>Arachnida</taxon>
        <taxon>Araneae</taxon>
        <taxon>Araneomorphae</taxon>
        <taxon>Entelegynae</taxon>
        <taxon>Araneoidea</taxon>
        <taxon>Araneidae</taxon>
        <taxon>Caerostris</taxon>
    </lineage>
</organism>
<evidence type="ECO:0000313" key="3">
    <source>
        <dbReference type="Proteomes" id="UP001054945"/>
    </source>
</evidence>
<dbReference type="Proteomes" id="UP001054945">
    <property type="component" value="Unassembled WGS sequence"/>
</dbReference>
<dbReference type="EMBL" id="BPLR01001685">
    <property type="protein sequence ID" value="GIZ04057.1"/>
    <property type="molecule type" value="Genomic_DNA"/>
</dbReference>
<protein>
    <submittedName>
        <fullName evidence="2">Uncharacterized protein</fullName>
    </submittedName>
</protein>
<proteinExistence type="predicted"/>
<accession>A0AAV4YD13</accession>
<evidence type="ECO:0000256" key="1">
    <source>
        <dbReference type="SAM" id="MobiDB-lite"/>
    </source>
</evidence>
<dbReference type="AlphaFoldDB" id="A0AAV4YD13"/>
<feature type="region of interest" description="Disordered" evidence="1">
    <location>
        <begin position="27"/>
        <end position="56"/>
    </location>
</feature>
<reference evidence="2 3" key="1">
    <citation type="submission" date="2021-06" db="EMBL/GenBank/DDBJ databases">
        <title>Caerostris extrusa draft genome.</title>
        <authorList>
            <person name="Kono N."/>
            <person name="Arakawa K."/>
        </authorList>
    </citation>
    <scope>NUCLEOTIDE SEQUENCE [LARGE SCALE GENOMIC DNA]</scope>
</reference>
<comment type="caution">
    <text evidence="2">The sequence shown here is derived from an EMBL/GenBank/DDBJ whole genome shotgun (WGS) entry which is preliminary data.</text>
</comment>
<name>A0AAV4YD13_CAEEX</name>
<sequence length="102" mass="11536">MRWVTSQCPRNWGASQQFGLGEELGGQNLWKKKYPPPPLRKTPINKQLSTPFPTNICPSQEARVGIKNKMPPRFPMAMINSSFQSHDNGKPVGRFQLTTNLV</sequence>
<evidence type="ECO:0000313" key="2">
    <source>
        <dbReference type="EMBL" id="GIZ04057.1"/>
    </source>
</evidence>